<dbReference type="SUPFAM" id="SSF51206">
    <property type="entry name" value="cAMP-binding domain-like"/>
    <property type="match status" value="1"/>
</dbReference>
<name>A0ABP0J5I2_9DINO</name>
<comment type="caution">
    <text evidence="2">The sequence shown here is derived from an EMBL/GenBank/DDBJ whole genome shotgun (WGS) entry which is preliminary data.</text>
</comment>
<accession>A0ABP0J5I2</accession>
<proteinExistence type="predicted"/>
<dbReference type="InterPro" id="IPR050818">
    <property type="entry name" value="KCNH_animal-type"/>
</dbReference>
<dbReference type="EMBL" id="CAXAMN010004462">
    <property type="protein sequence ID" value="CAK9009604.1"/>
    <property type="molecule type" value="Genomic_DNA"/>
</dbReference>
<dbReference type="InterPro" id="IPR018490">
    <property type="entry name" value="cNMP-bd_dom_sf"/>
</dbReference>
<evidence type="ECO:0000313" key="2">
    <source>
        <dbReference type="EMBL" id="CAK9009604.1"/>
    </source>
</evidence>
<protein>
    <submittedName>
        <fullName evidence="2">Uncharacterized protein</fullName>
    </submittedName>
</protein>
<dbReference type="PANTHER" id="PTHR10217:SF435">
    <property type="entry name" value="POTASSIUM VOLTAGE-GATED CHANNEL PROTEIN EAG"/>
    <property type="match status" value="1"/>
</dbReference>
<dbReference type="Proteomes" id="UP001642484">
    <property type="component" value="Unassembled WGS sequence"/>
</dbReference>
<evidence type="ECO:0000313" key="3">
    <source>
        <dbReference type="Proteomes" id="UP001642484"/>
    </source>
</evidence>
<dbReference type="Gene3D" id="1.10.287.630">
    <property type="entry name" value="Helix hairpin bin"/>
    <property type="match status" value="1"/>
</dbReference>
<gene>
    <name evidence="1" type="ORF">CCMP2556_LOCUS9742</name>
    <name evidence="2" type="ORF">CCMP2556_LOCUS9743</name>
</gene>
<keyword evidence="3" id="KW-1185">Reference proteome</keyword>
<dbReference type="EMBL" id="CAXAMN010004461">
    <property type="protein sequence ID" value="CAK9009601.1"/>
    <property type="molecule type" value="Genomic_DNA"/>
</dbReference>
<reference evidence="2 3" key="1">
    <citation type="submission" date="2024-02" db="EMBL/GenBank/DDBJ databases">
        <authorList>
            <person name="Chen Y."/>
            <person name="Shah S."/>
            <person name="Dougan E. K."/>
            <person name="Thang M."/>
            <person name="Chan C."/>
        </authorList>
    </citation>
    <scope>NUCLEOTIDE SEQUENCE [LARGE SCALE GENOMIC DNA]</scope>
</reference>
<dbReference type="PANTHER" id="PTHR10217">
    <property type="entry name" value="VOLTAGE AND LIGAND GATED POTASSIUM CHANNEL"/>
    <property type="match status" value="1"/>
</dbReference>
<sequence length="259" mass="29018">MMLQEHVIACGWFGIASLGTHPTSWLSEHGHASSSFTLQYTDSLRWSFSQLGIGGTEIEAVNETEGIYSVVVSLISLMTFSSIISSMTSLVSTLQSRRMDQTQQFGLLRRFLRTNHIEENLSQRITRFLHYTYHQRTANVEDPYILDYLSKSLQADLQLARYKAVLTQMDFLSDLLSSPLLSLQDLRVEAIASRLEASALRLEAIAISLQYHSRAPALIAGLTHLRVKFEESFEGSSGCEEKTPVLQKSRILGNGMCGH</sequence>
<organism evidence="2 3">
    <name type="scientific">Durusdinium trenchii</name>
    <dbReference type="NCBI Taxonomy" id="1381693"/>
    <lineage>
        <taxon>Eukaryota</taxon>
        <taxon>Sar</taxon>
        <taxon>Alveolata</taxon>
        <taxon>Dinophyceae</taxon>
        <taxon>Suessiales</taxon>
        <taxon>Symbiodiniaceae</taxon>
        <taxon>Durusdinium</taxon>
    </lineage>
</organism>
<evidence type="ECO:0000313" key="1">
    <source>
        <dbReference type="EMBL" id="CAK9009601.1"/>
    </source>
</evidence>